<evidence type="ECO:0000313" key="1">
    <source>
        <dbReference type="EMBL" id="CTQ76620.1"/>
    </source>
</evidence>
<keyword evidence="2" id="KW-1185">Reference proteome</keyword>
<accession>A0A0M7AQT7</accession>
<name>A0A0M7AQT7_9HYPH</name>
<organism evidence="1 2">
    <name type="scientific">Roseibium album</name>
    <dbReference type="NCBI Taxonomy" id="311410"/>
    <lineage>
        <taxon>Bacteria</taxon>
        <taxon>Pseudomonadati</taxon>
        <taxon>Pseudomonadota</taxon>
        <taxon>Alphaproteobacteria</taxon>
        <taxon>Hyphomicrobiales</taxon>
        <taxon>Stappiaceae</taxon>
        <taxon>Roseibium</taxon>
    </lineage>
</organism>
<gene>
    <name evidence="1" type="ORF">LA5096_04815</name>
</gene>
<evidence type="ECO:0000313" key="2">
    <source>
        <dbReference type="Proteomes" id="UP000049983"/>
    </source>
</evidence>
<protein>
    <recommendedName>
        <fullName evidence="3">TIGR02453 family protein</fullName>
    </recommendedName>
</protein>
<dbReference type="InterPro" id="IPR015996">
    <property type="entry name" value="UCP028451"/>
</dbReference>
<reference evidence="2" key="1">
    <citation type="submission" date="2015-07" db="EMBL/GenBank/DDBJ databases">
        <authorList>
            <person name="Rodrigo-Torres Lidia"/>
            <person name="Arahal R.David."/>
        </authorList>
    </citation>
    <scope>NUCLEOTIDE SEQUENCE [LARGE SCALE GENOMIC DNA]</scope>
    <source>
        <strain evidence="2">CECT 5096</strain>
    </source>
</reference>
<dbReference type="EMBL" id="CXWC01000013">
    <property type="protein sequence ID" value="CTQ76620.1"/>
    <property type="molecule type" value="Genomic_DNA"/>
</dbReference>
<dbReference type="PANTHER" id="PTHR36452:SF1">
    <property type="entry name" value="DUF2461 DOMAIN-CONTAINING PROTEIN"/>
    <property type="match status" value="1"/>
</dbReference>
<dbReference type="Pfam" id="PF09365">
    <property type="entry name" value="DUF2461"/>
    <property type="match status" value="1"/>
</dbReference>
<sequence length="229" mass="25978">MSAAGFAPETFAFLKSLKDNNAKDWFDAHKADYQRFVKKPSDLFRSEVARKLAELTGHEIVSKQFRINRDLRFSKDKTPYNTHIRMAFWPNGGAFEGRDAQPPSFFLSVEPDHIRFGTGCMAFSKPALGSYLQALETGKGEEIERLLDQLNSEGFDRSEPDLAKVPRGFPKDNQFADLARHKGLAVWKSIEDTDQLIGDAAPTFMVSAWNPTLPFWQWLADILKPVYAM</sequence>
<dbReference type="STRING" id="311410.LA5095_03533"/>
<dbReference type="AlphaFoldDB" id="A0A0M7AQT7"/>
<dbReference type="OrthoDB" id="9794241at2"/>
<evidence type="ECO:0008006" key="3">
    <source>
        <dbReference type="Google" id="ProtNLM"/>
    </source>
</evidence>
<dbReference type="NCBIfam" id="TIGR02453">
    <property type="entry name" value="TIGR02453 family protein"/>
    <property type="match status" value="1"/>
</dbReference>
<dbReference type="GeneID" id="97672096"/>
<dbReference type="InterPro" id="IPR012808">
    <property type="entry name" value="CHP02453"/>
</dbReference>
<dbReference type="Proteomes" id="UP000049983">
    <property type="component" value="Unassembled WGS sequence"/>
</dbReference>
<proteinExistence type="predicted"/>
<dbReference type="PANTHER" id="PTHR36452">
    <property type="entry name" value="CHROMOSOME 12, WHOLE GENOME SHOTGUN SEQUENCE"/>
    <property type="match status" value="1"/>
</dbReference>
<dbReference type="PIRSF" id="PIRSF028451">
    <property type="entry name" value="UCP028451"/>
    <property type="match status" value="1"/>
</dbReference>
<dbReference type="RefSeq" id="WP_055117273.1">
    <property type="nucleotide sequence ID" value="NZ_CXWA01000004.1"/>
</dbReference>